<keyword evidence="4" id="KW-1185">Reference proteome</keyword>
<dbReference type="RefSeq" id="WP_156999236.1">
    <property type="nucleotide sequence ID" value="NZ_BAAANU010000046.1"/>
</dbReference>
<dbReference type="EMBL" id="JAMZDY010000001">
    <property type="protein sequence ID" value="MCP2370846.1"/>
    <property type="molecule type" value="Genomic_DNA"/>
</dbReference>
<dbReference type="Proteomes" id="UP001139722">
    <property type="component" value="Unassembled WGS sequence"/>
</dbReference>
<gene>
    <name evidence="3" type="ORF">BJ978_001522</name>
</gene>
<keyword evidence="1" id="KW-0119">Carbohydrate metabolism</keyword>
<dbReference type="InterPro" id="IPR036237">
    <property type="entry name" value="Xyl_isomerase-like_sf"/>
</dbReference>
<feature type="domain" description="Xylose isomerase-like TIM barrel" evidence="2">
    <location>
        <begin position="49"/>
        <end position="298"/>
    </location>
</feature>
<evidence type="ECO:0000259" key="2">
    <source>
        <dbReference type="Pfam" id="PF01261"/>
    </source>
</evidence>
<dbReference type="PANTHER" id="PTHR12110">
    <property type="entry name" value="HYDROXYPYRUVATE ISOMERASE"/>
    <property type="match status" value="1"/>
</dbReference>
<comment type="caution">
    <text evidence="3">The sequence shown here is derived from an EMBL/GenBank/DDBJ whole genome shotgun (WGS) entry which is preliminary data.</text>
</comment>
<evidence type="ECO:0000313" key="4">
    <source>
        <dbReference type="Proteomes" id="UP001139722"/>
    </source>
</evidence>
<dbReference type="AlphaFoldDB" id="A0A9X2H0C5"/>
<reference evidence="3" key="1">
    <citation type="submission" date="2022-06" db="EMBL/GenBank/DDBJ databases">
        <title>Sequencing the genomes of 1000 actinobacteria strains.</title>
        <authorList>
            <person name="Klenk H.-P."/>
        </authorList>
    </citation>
    <scope>NUCLEOTIDE SEQUENCE</scope>
    <source>
        <strain evidence="3">DSM 22016</strain>
    </source>
</reference>
<dbReference type="Pfam" id="PF01261">
    <property type="entry name" value="AP_endonuc_2"/>
    <property type="match status" value="1"/>
</dbReference>
<protein>
    <submittedName>
        <fullName evidence="3">Protein FrlC</fullName>
    </submittedName>
</protein>
<dbReference type="Gene3D" id="3.20.20.150">
    <property type="entry name" value="Divalent-metal-dependent TIM barrel enzymes"/>
    <property type="match status" value="1"/>
</dbReference>
<accession>A0A9X2H0C5</accession>
<dbReference type="SUPFAM" id="SSF51658">
    <property type="entry name" value="Xylose isomerase-like"/>
    <property type="match status" value="1"/>
</dbReference>
<dbReference type="InterPro" id="IPR050312">
    <property type="entry name" value="IolE/XylAMocC-like"/>
</dbReference>
<dbReference type="OrthoDB" id="3248123at2"/>
<proteinExistence type="predicted"/>
<name>A0A9X2H0C5_9MICO</name>
<sequence length="307" mass="32563">MTDATTESRAASGTDAVPRAHVIAGTPITLGQVTGSNFAYQHRPLVECFDDLAELGRTHVELWGIAPHLHVPWASDAEARCIRRLAADRGLSIVCFTPEQVMYPVNVASPDTRLRAASVTMFRRAAELTGELGATRLFLTPGRGLEGAPRDEAWQRSVDAIGEIAGYAGALGLDCVLEPLQRVESNLVNTVGDAARMLADVAAPNLGVALDTVAISVAGDDVDAYFDRLGERVRHVHLIDGAPAGHLAWGEGELPLARILADLGRHSYAGPITVELFGDGSYSLDPKPVLARSLAMIEAALETSATT</sequence>
<dbReference type="InterPro" id="IPR013022">
    <property type="entry name" value="Xyl_isomerase-like_TIM-brl"/>
</dbReference>
<evidence type="ECO:0000313" key="3">
    <source>
        <dbReference type="EMBL" id="MCP2370846.1"/>
    </source>
</evidence>
<organism evidence="3 4">
    <name type="scientific">Agromyces terreus</name>
    <dbReference type="NCBI Taxonomy" id="424795"/>
    <lineage>
        <taxon>Bacteria</taxon>
        <taxon>Bacillati</taxon>
        <taxon>Actinomycetota</taxon>
        <taxon>Actinomycetes</taxon>
        <taxon>Micrococcales</taxon>
        <taxon>Microbacteriaceae</taxon>
        <taxon>Agromyces</taxon>
    </lineage>
</organism>
<evidence type="ECO:0000256" key="1">
    <source>
        <dbReference type="ARBA" id="ARBA00023277"/>
    </source>
</evidence>